<sequence>MILSRLLTFILTCVLSCAGLAQHQVYLATWDSLYLADVSTCSVQLIGATGRLLYDIALNPVDNRLYGIDGSGDLCTINKNTGATNVIGQAGVMTSLTFTKDGTLYGVYGNRLCTIDLLTGARTVVSIMLDAASGDLALWNGKLYYPGHRSQLHLIEIDLNNQYSVKSIGYFPSWVPFLYGLGSLGCDSKLYGFHEGHVYTITPSDLYANPSTNPVFVGIHCWNIIPDYILGAASLAEDINLEELNLGDDLTLCEGETITLNQSIPNANYLWQDNSINNAYTVTSAGTYTLTVSIDTCTATDSIIVDYIHKPALDLGNDTIICEGNLLELDATTANASYLWQDGSVNSTYLVNQGGAYVSSVTVDNCTSIDTINVTYQSPPLLSWDREATICEGTTIVLNAENPTASYLWQDYSTNSSLNVNRTGDYSVTVTNYCGQVEQEIRVETKECNCFKGIPDVFTPNEDGINDTFQPLKKCDLELVAFEIFNRWGQVVYKMDDAMEAVWDGTFRGSDCPTEVYVYLLQYYNDDGDVETRKGTVTLIR</sequence>
<dbReference type="AlphaFoldDB" id="A0A916DWE5"/>
<protein>
    <submittedName>
        <fullName evidence="2">Gliding motility-associated C-terminal domain-containing protein</fullName>
    </submittedName>
</protein>
<dbReference type="Proteomes" id="UP001060919">
    <property type="component" value="Chromosome"/>
</dbReference>
<feature type="chain" id="PRO_5037893777" evidence="1">
    <location>
        <begin position="24"/>
        <end position="541"/>
    </location>
</feature>
<proteinExistence type="predicted"/>
<dbReference type="SUPFAM" id="SSF63825">
    <property type="entry name" value="YWTD domain"/>
    <property type="match status" value="1"/>
</dbReference>
<accession>A0A916DWE5</accession>
<dbReference type="Pfam" id="PF13585">
    <property type="entry name" value="CHU_C"/>
    <property type="match status" value="1"/>
</dbReference>
<dbReference type="RefSeq" id="WP_264789925.1">
    <property type="nucleotide sequence ID" value="NZ_AP026867.1"/>
</dbReference>
<evidence type="ECO:0000313" key="2">
    <source>
        <dbReference type="EMBL" id="BDS14712.1"/>
    </source>
</evidence>
<dbReference type="KEGG" id="aup:AsAng_0054930"/>
<keyword evidence="1" id="KW-0732">Signal</keyword>
<gene>
    <name evidence="2" type="ORF">AsAng_0054930</name>
</gene>
<dbReference type="EMBL" id="AP026867">
    <property type="protein sequence ID" value="BDS14712.1"/>
    <property type="molecule type" value="Genomic_DNA"/>
</dbReference>
<feature type="signal peptide" evidence="1">
    <location>
        <begin position="1"/>
        <end position="23"/>
    </location>
</feature>
<organism evidence="2 3">
    <name type="scientific">Aureispira anguillae</name>
    <dbReference type="NCBI Taxonomy" id="2864201"/>
    <lineage>
        <taxon>Bacteria</taxon>
        <taxon>Pseudomonadati</taxon>
        <taxon>Bacteroidota</taxon>
        <taxon>Saprospiria</taxon>
        <taxon>Saprospirales</taxon>
        <taxon>Saprospiraceae</taxon>
        <taxon>Aureispira</taxon>
    </lineage>
</organism>
<evidence type="ECO:0000313" key="3">
    <source>
        <dbReference type="Proteomes" id="UP001060919"/>
    </source>
</evidence>
<dbReference type="InterPro" id="IPR026341">
    <property type="entry name" value="T9SS_type_B"/>
</dbReference>
<evidence type="ECO:0000256" key="1">
    <source>
        <dbReference type="SAM" id="SignalP"/>
    </source>
</evidence>
<keyword evidence="3" id="KW-1185">Reference proteome</keyword>
<dbReference type="NCBIfam" id="TIGR04131">
    <property type="entry name" value="Bac_Flav_CTERM"/>
    <property type="match status" value="1"/>
</dbReference>
<name>A0A916DWE5_9BACT</name>
<reference evidence="2" key="1">
    <citation type="submission" date="2022-09" db="EMBL/GenBank/DDBJ databases">
        <title>Aureispira anguillicida sp. nov., isolated from Leptocephalus of Japanese eel Anguilla japonica.</title>
        <authorList>
            <person name="Yuasa K."/>
            <person name="Mekata T."/>
            <person name="Ikunari K."/>
        </authorList>
    </citation>
    <scope>NUCLEOTIDE SEQUENCE</scope>
    <source>
        <strain evidence="2">EL160426</strain>
    </source>
</reference>